<proteinExistence type="predicted"/>
<dbReference type="Pfam" id="PF00622">
    <property type="entry name" value="SPRY"/>
    <property type="match status" value="1"/>
</dbReference>
<dbReference type="InterPro" id="IPR013320">
    <property type="entry name" value="ConA-like_dom_sf"/>
</dbReference>
<feature type="domain" description="B box-type" evidence="9">
    <location>
        <begin position="153"/>
        <end position="195"/>
    </location>
</feature>
<dbReference type="InterPro" id="IPR035752">
    <property type="entry name" value="SPRY/PRY_TRIM1"/>
</dbReference>
<dbReference type="PANTHER" id="PTHR24099">
    <property type="entry name" value="E3 UBIQUITIN-PROTEIN LIGASE TRIM36-RELATED"/>
    <property type="match status" value="1"/>
</dbReference>
<dbReference type="PRINTS" id="PR01407">
    <property type="entry name" value="BUTYPHLNCDUF"/>
</dbReference>
<keyword evidence="3 6" id="KW-0863">Zinc-finger</keyword>
<reference evidence="12" key="1">
    <citation type="submission" date="2025-08" db="UniProtKB">
        <authorList>
            <consortium name="Ensembl"/>
        </authorList>
    </citation>
    <scope>IDENTIFICATION</scope>
</reference>
<evidence type="ECO:0000256" key="8">
    <source>
        <dbReference type="SAM" id="MobiDB-lite"/>
    </source>
</evidence>
<dbReference type="SMART" id="SM00449">
    <property type="entry name" value="SPRY"/>
    <property type="match status" value="1"/>
</dbReference>
<dbReference type="Gene3D" id="3.30.160.60">
    <property type="entry name" value="Classic Zinc Finger"/>
    <property type="match status" value="1"/>
</dbReference>
<reference evidence="12" key="2">
    <citation type="submission" date="2025-09" db="UniProtKB">
        <authorList>
            <consortium name="Ensembl"/>
        </authorList>
    </citation>
    <scope>IDENTIFICATION</scope>
</reference>
<dbReference type="PROSITE" id="PS50119">
    <property type="entry name" value="ZF_BBOX"/>
    <property type="match status" value="1"/>
</dbReference>
<dbReference type="Pfam" id="PF22586">
    <property type="entry name" value="ANCHR-like_BBOX"/>
    <property type="match status" value="1"/>
</dbReference>
<dbReference type="GO" id="GO:0008017">
    <property type="term" value="F:microtubule binding"/>
    <property type="evidence" value="ECO:0007669"/>
    <property type="project" value="TreeGrafter"/>
</dbReference>
<dbReference type="InterPro" id="IPR003649">
    <property type="entry name" value="Bbox_C"/>
</dbReference>
<dbReference type="CDD" id="cd19823">
    <property type="entry name" value="Bbox2_MID2_C-I"/>
    <property type="match status" value="1"/>
</dbReference>
<dbReference type="InterPro" id="IPR017903">
    <property type="entry name" value="COS_domain"/>
</dbReference>
<dbReference type="InterPro" id="IPR003879">
    <property type="entry name" value="Butyrophylin_SPRY"/>
</dbReference>
<dbReference type="InterPro" id="IPR043136">
    <property type="entry name" value="B30.2/SPRY_sf"/>
</dbReference>
<dbReference type="AlphaFoldDB" id="A0A673HZG1"/>
<organism evidence="12 13">
    <name type="scientific">Sinocyclocheilus rhinocerous</name>
    <dbReference type="NCBI Taxonomy" id="307959"/>
    <lineage>
        <taxon>Eukaryota</taxon>
        <taxon>Metazoa</taxon>
        <taxon>Chordata</taxon>
        <taxon>Craniata</taxon>
        <taxon>Vertebrata</taxon>
        <taxon>Euteleostomi</taxon>
        <taxon>Actinopterygii</taxon>
        <taxon>Neopterygii</taxon>
        <taxon>Teleostei</taxon>
        <taxon>Ostariophysi</taxon>
        <taxon>Cypriniformes</taxon>
        <taxon>Cyprinidae</taxon>
        <taxon>Cyprininae</taxon>
        <taxon>Sinocyclocheilus</taxon>
    </lineage>
</organism>
<name>A0A673HZG1_9TELE</name>
<keyword evidence="13" id="KW-1185">Reference proteome</keyword>
<dbReference type="PROSITE" id="PS51262">
    <property type="entry name" value="COS"/>
    <property type="match status" value="1"/>
</dbReference>
<dbReference type="SUPFAM" id="SSF49899">
    <property type="entry name" value="Concanavalin A-like lectins/glucanases"/>
    <property type="match status" value="1"/>
</dbReference>
<feature type="compositionally biased region" description="Low complexity" evidence="8">
    <location>
        <begin position="77"/>
        <end position="92"/>
    </location>
</feature>
<accession>A0A673HZG1</accession>
<keyword evidence="2" id="KW-0493">Microtubule</keyword>
<dbReference type="InterPro" id="IPR040859">
    <property type="entry name" value="Midline-1_COS"/>
</dbReference>
<dbReference type="Gene3D" id="2.60.120.920">
    <property type="match status" value="1"/>
</dbReference>
<dbReference type="PANTHER" id="PTHR24099:SF12">
    <property type="entry name" value="E3 UBIQUITIN-PROTEIN LIGASE MID2-RELATED"/>
    <property type="match status" value="1"/>
</dbReference>
<dbReference type="SUPFAM" id="SSF57845">
    <property type="entry name" value="B-box zinc-binding domain"/>
    <property type="match status" value="1"/>
</dbReference>
<dbReference type="Pfam" id="PF00643">
    <property type="entry name" value="zf-B_box"/>
    <property type="match status" value="1"/>
</dbReference>
<evidence type="ECO:0000259" key="10">
    <source>
        <dbReference type="PROSITE" id="PS50188"/>
    </source>
</evidence>
<dbReference type="GO" id="GO:0005874">
    <property type="term" value="C:microtubule"/>
    <property type="evidence" value="ECO:0007669"/>
    <property type="project" value="UniProtKB-KW"/>
</dbReference>
<evidence type="ECO:0000256" key="2">
    <source>
        <dbReference type="ARBA" id="ARBA00022701"/>
    </source>
</evidence>
<dbReference type="GO" id="GO:0008270">
    <property type="term" value="F:zinc ion binding"/>
    <property type="evidence" value="ECO:0007669"/>
    <property type="project" value="UniProtKB-KW"/>
</dbReference>
<dbReference type="InterPro" id="IPR047063">
    <property type="entry name" value="MID2_Bbox2_Zfn"/>
</dbReference>
<sequence length="612" mass="69064">METLESELTCPICLEFTKPLESISAFQCPTCRYVITLNQRGLEGLKRNVTLQNIIDRFQKASVSGPNSPNESRRPRPYSATLGGSARGSPASSAMSLERVGCQFCDQEPPREAVKTCVTCEVSYCDRCLRATHPNKKPFTSHRLVEPVADAQLRGLACLEHENEKVNMYCVVDDQLICALCKLVGRHREHQVTSLSERFDKLKQTLENNLTNLVKRNSELENQMAKLIQICQQVEVNTAMHEAKLVEECDELVEIIRQRKQVIAVKICRSHYMQKLAQQIANCRQCLERSSALVTQAEHSLKENDHARFLQTARNVAERVAMATASSQVLIPDVNLNEAFDNFALDFSREKKILEGLDYLTAPNPPSIREELCTASHDTVTVHWTSEDEFSVTSYELQYTIYTGQTNFISQPFKLDPKTAHKKLRLSNDCLTMEKDESSLKKSHTPERFSGTGSYGAAGNVFIDSGCHYWEVLLGASTWYALGVAYKSAPKNEWSGKNSSSWVFSRCNNNFLVRHNNKESIVEASLQLRRVGVLLDYDNNALSFYDAMNSQHIYTFDVSFLLPVAPTFMIWNKSLMIMSGLPVPDFVDCSEQQEGICRQQDSPYVSGVKSCH</sequence>
<evidence type="ECO:0000259" key="11">
    <source>
        <dbReference type="PROSITE" id="PS51262"/>
    </source>
</evidence>
<dbReference type="CDD" id="cd13739">
    <property type="entry name" value="SPRY_PRY_TRIM1"/>
    <property type="match status" value="1"/>
</dbReference>
<evidence type="ECO:0000313" key="12">
    <source>
        <dbReference type="Ensembl" id="ENSSRHP00000031060.1"/>
    </source>
</evidence>
<dbReference type="Pfam" id="PF18568">
    <property type="entry name" value="COS"/>
    <property type="match status" value="1"/>
</dbReference>
<feature type="domain" description="B30.2/SPRY" evidence="10">
    <location>
        <begin position="393"/>
        <end position="586"/>
    </location>
</feature>
<dbReference type="InterPro" id="IPR000315">
    <property type="entry name" value="Znf_B-box"/>
</dbReference>
<dbReference type="InterPro" id="IPR050617">
    <property type="entry name" value="E3_ligase_FN3/SPRY"/>
</dbReference>
<dbReference type="Gene3D" id="4.10.830.40">
    <property type="match status" value="1"/>
</dbReference>
<feature type="coiled-coil region" evidence="7">
    <location>
        <begin position="203"/>
        <end position="237"/>
    </location>
</feature>
<dbReference type="Proteomes" id="UP000472270">
    <property type="component" value="Unassembled WGS sequence"/>
</dbReference>
<dbReference type="SMART" id="SM00336">
    <property type="entry name" value="BBOX"/>
    <property type="match status" value="2"/>
</dbReference>
<dbReference type="SUPFAM" id="SSF57850">
    <property type="entry name" value="RING/U-box"/>
    <property type="match status" value="1"/>
</dbReference>
<feature type="region of interest" description="Disordered" evidence="8">
    <location>
        <begin position="61"/>
        <end position="92"/>
    </location>
</feature>
<dbReference type="GO" id="GO:0035372">
    <property type="term" value="P:protein localization to microtubule"/>
    <property type="evidence" value="ECO:0007669"/>
    <property type="project" value="TreeGrafter"/>
</dbReference>
<dbReference type="GO" id="GO:0016740">
    <property type="term" value="F:transferase activity"/>
    <property type="evidence" value="ECO:0007669"/>
    <property type="project" value="UniProtKB-KW"/>
</dbReference>
<evidence type="ECO:0000259" key="9">
    <source>
        <dbReference type="PROSITE" id="PS50119"/>
    </source>
</evidence>
<evidence type="ECO:0000256" key="3">
    <source>
        <dbReference type="ARBA" id="ARBA00022771"/>
    </source>
</evidence>
<evidence type="ECO:0000256" key="6">
    <source>
        <dbReference type="PROSITE-ProRule" id="PRU00024"/>
    </source>
</evidence>
<dbReference type="InterPro" id="IPR047064">
    <property type="entry name" value="MID2_Bbox1_Zfn"/>
</dbReference>
<evidence type="ECO:0000313" key="13">
    <source>
        <dbReference type="Proteomes" id="UP000472270"/>
    </source>
</evidence>
<dbReference type="SMART" id="SM00502">
    <property type="entry name" value="BBC"/>
    <property type="match status" value="1"/>
</dbReference>
<feature type="domain" description="COS" evidence="11">
    <location>
        <begin position="301"/>
        <end position="360"/>
    </location>
</feature>
<dbReference type="InterPro" id="IPR003877">
    <property type="entry name" value="SPRY_dom"/>
</dbReference>
<dbReference type="CDD" id="cd19837">
    <property type="entry name" value="Bbox1_MID2_C-I"/>
    <property type="match status" value="1"/>
</dbReference>
<keyword evidence="4" id="KW-0862">Zinc</keyword>
<dbReference type="PROSITE" id="PS50188">
    <property type="entry name" value="B302_SPRY"/>
    <property type="match status" value="1"/>
</dbReference>
<evidence type="ECO:0000256" key="7">
    <source>
        <dbReference type="SAM" id="Coils"/>
    </source>
</evidence>
<protein>
    <submittedName>
        <fullName evidence="12">Midline 2</fullName>
    </submittedName>
</protein>
<keyword evidence="3 6" id="KW-0479">Metal-binding</keyword>
<keyword evidence="1" id="KW-0808">Transferase</keyword>
<evidence type="ECO:0000256" key="1">
    <source>
        <dbReference type="ARBA" id="ARBA00022679"/>
    </source>
</evidence>
<keyword evidence="5 7" id="KW-0175">Coiled coil</keyword>
<evidence type="ECO:0000256" key="5">
    <source>
        <dbReference type="ARBA" id="ARBA00023054"/>
    </source>
</evidence>
<dbReference type="Ensembl" id="ENSSRHT00000031970.1">
    <property type="protein sequence ID" value="ENSSRHP00000031060.1"/>
    <property type="gene ID" value="ENSSRHG00000016057.1"/>
</dbReference>
<evidence type="ECO:0000256" key="4">
    <source>
        <dbReference type="ARBA" id="ARBA00022833"/>
    </source>
</evidence>
<dbReference type="InterPro" id="IPR001870">
    <property type="entry name" value="B30.2/SPRY"/>
</dbReference>